<reference evidence="2 3" key="1">
    <citation type="submission" date="2017-10" db="EMBL/GenBank/DDBJ databases">
        <title>Two draft genome sequences of Pusillimonas sp. strains isolated from a nitrate- and radionuclide-contaminated groundwater in Russia.</title>
        <authorList>
            <person name="Grouzdev D.S."/>
            <person name="Tourova T.P."/>
            <person name="Goeva M.A."/>
            <person name="Babich T.L."/>
            <person name="Sokolova D.S."/>
            <person name="Abdullin R."/>
            <person name="Poltaraus A.B."/>
            <person name="Toshchakov S.V."/>
            <person name="Nazina T.N."/>
        </authorList>
    </citation>
    <scope>NUCLEOTIDE SEQUENCE [LARGE SCALE GENOMIC DNA]</scope>
    <source>
        <strain evidence="2 3">JR1/69-3-13</strain>
    </source>
</reference>
<gene>
    <name evidence="2" type="ORF">CR159_00190</name>
</gene>
<evidence type="ECO:0008006" key="4">
    <source>
        <dbReference type="Google" id="ProtNLM"/>
    </source>
</evidence>
<sequence length="115" mass="12675">MIGDLHFDLYVLGAIALLAVCSFVTRAGYFLFGDYFPLSDGVRRALRYAPTAALIGIVVPELLPWHADTGYVFDIKVLAAVAAVALYWRTRSTLLVIVGGMIAYWILRLLSDLPL</sequence>
<comment type="caution">
    <text evidence="2">The sequence shown here is derived from an EMBL/GenBank/DDBJ whole genome shotgun (WGS) entry which is preliminary data.</text>
</comment>
<feature type="transmembrane region" description="Helical" evidence="1">
    <location>
        <begin position="94"/>
        <end position="111"/>
    </location>
</feature>
<dbReference type="RefSeq" id="WP_102071990.1">
    <property type="nucleotide sequence ID" value="NZ_PDNW01000001.1"/>
</dbReference>
<evidence type="ECO:0000256" key="1">
    <source>
        <dbReference type="SAM" id="Phobius"/>
    </source>
</evidence>
<organism evidence="2 3">
    <name type="scientific">Pollutimonas subterranea</name>
    <dbReference type="NCBI Taxonomy" id="2045210"/>
    <lineage>
        <taxon>Bacteria</taxon>
        <taxon>Pseudomonadati</taxon>
        <taxon>Pseudomonadota</taxon>
        <taxon>Betaproteobacteria</taxon>
        <taxon>Burkholderiales</taxon>
        <taxon>Alcaligenaceae</taxon>
        <taxon>Pollutimonas</taxon>
    </lineage>
</organism>
<evidence type="ECO:0000313" key="3">
    <source>
        <dbReference type="Proteomes" id="UP000234190"/>
    </source>
</evidence>
<keyword evidence="1" id="KW-0472">Membrane</keyword>
<feature type="transmembrane region" description="Helical" evidence="1">
    <location>
        <begin position="12"/>
        <end position="33"/>
    </location>
</feature>
<dbReference type="AlphaFoldDB" id="A0A2N4U910"/>
<dbReference type="InterPro" id="IPR008407">
    <property type="entry name" value="Brnchd-chn_aa_trnsp_AzlD"/>
</dbReference>
<keyword evidence="1" id="KW-0812">Transmembrane</keyword>
<feature type="transmembrane region" description="Helical" evidence="1">
    <location>
        <begin position="69"/>
        <end position="87"/>
    </location>
</feature>
<dbReference type="Proteomes" id="UP000234190">
    <property type="component" value="Unassembled WGS sequence"/>
</dbReference>
<keyword evidence="3" id="KW-1185">Reference proteome</keyword>
<dbReference type="EMBL" id="PDNW01000001">
    <property type="protein sequence ID" value="PLC51502.1"/>
    <property type="molecule type" value="Genomic_DNA"/>
</dbReference>
<dbReference type="OrthoDB" id="8638405at2"/>
<name>A0A2N4U910_9BURK</name>
<evidence type="ECO:0000313" key="2">
    <source>
        <dbReference type="EMBL" id="PLC51502.1"/>
    </source>
</evidence>
<keyword evidence="1" id="KW-1133">Transmembrane helix</keyword>
<dbReference type="Pfam" id="PF05437">
    <property type="entry name" value="AzlD"/>
    <property type="match status" value="1"/>
</dbReference>
<accession>A0A2N4U910</accession>
<proteinExistence type="predicted"/>
<protein>
    <recommendedName>
        <fullName evidence="4">Branched-chain amino acid transport protein</fullName>
    </recommendedName>
</protein>
<feature type="transmembrane region" description="Helical" evidence="1">
    <location>
        <begin position="45"/>
        <end position="63"/>
    </location>
</feature>